<dbReference type="Proteomes" id="UP000602381">
    <property type="component" value="Unassembled WGS sequence"/>
</dbReference>
<feature type="region of interest" description="Disordered" evidence="1">
    <location>
        <begin position="218"/>
        <end position="258"/>
    </location>
</feature>
<reference evidence="3" key="1">
    <citation type="journal article" date="2019" name="Int. J. Syst. Evol. Microbiol.">
        <title>The Global Catalogue of Microorganisms (GCM) 10K type strain sequencing project: providing services to taxonomists for standard genome sequencing and annotation.</title>
        <authorList>
            <consortium name="The Broad Institute Genomics Platform"/>
            <consortium name="The Broad Institute Genome Sequencing Center for Infectious Disease"/>
            <person name="Wu L."/>
            <person name="Ma J."/>
        </authorList>
    </citation>
    <scope>NUCLEOTIDE SEQUENCE [LARGE SCALE GENOMIC DNA]</scope>
    <source>
        <strain evidence="3">JCM 17843</strain>
    </source>
</reference>
<name>A0ABQ2LFL7_9PROT</name>
<comment type="caution">
    <text evidence="2">The sequence shown here is derived from an EMBL/GenBank/DDBJ whole genome shotgun (WGS) entry which is preliminary data.</text>
</comment>
<gene>
    <name evidence="2" type="ORF">GCM10007972_16830</name>
</gene>
<protein>
    <submittedName>
        <fullName evidence="2">Uncharacterized protein</fullName>
    </submittedName>
</protein>
<evidence type="ECO:0000256" key="1">
    <source>
        <dbReference type="SAM" id="MobiDB-lite"/>
    </source>
</evidence>
<dbReference type="EMBL" id="BMOV01000005">
    <property type="protein sequence ID" value="GGO12198.1"/>
    <property type="molecule type" value="Genomic_DNA"/>
</dbReference>
<proteinExistence type="predicted"/>
<keyword evidence="3" id="KW-1185">Reference proteome</keyword>
<feature type="compositionally biased region" description="Basic and acidic residues" evidence="1">
    <location>
        <begin position="233"/>
        <end position="244"/>
    </location>
</feature>
<accession>A0ABQ2LFL7</accession>
<organism evidence="2 3">
    <name type="scientific">Iodidimonas muriae</name>
    <dbReference type="NCBI Taxonomy" id="261467"/>
    <lineage>
        <taxon>Bacteria</taxon>
        <taxon>Pseudomonadati</taxon>
        <taxon>Pseudomonadota</taxon>
        <taxon>Alphaproteobacteria</taxon>
        <taxon>Iodidimonadales</taxon>
        <taxon>Iodidimonadaceae</taxon>
        <taxon>Iodidimonas</taxon>
    </lineage>
</organism>
<sequence length="286" mass="32769">MQCGGAAENNIKKQYYIVQGRVMSVDPDTYLKAAEAMPHGGLSAIAGDAISDVEAARLFSKHVAFRENEMFLGMQGGSVDGYNLRGAAAFDRFNKDLERRSADGKRARSFDDILHLALIDNLNAQIAFLDSKIAEAEIGFEERYGEDWREQIAQRLLDPDDIPQREDGESMEEYRQRLEDALISDMLDENGEIKPEYLDDPEMKEWGLWAKAEYDKREAERDKEYVEDPTIDEAERSRRQHEVSESATFQSRDEMWHQATSNEERAVMEMHTDRAYDEVAMDNSGF</sequence>
<evidence type="ECO:0000313" key="3">
    <source>
        <dbReference type="Proteomes" id="UP000602381"/>
    </source>
</evidence>
<evidence type="ECO:0000313" key="2">
    <source>
        <dbReference type="EMBL" id="GGO12198.1"/>
    </source>
</evidence>